<dbReference type="Pfam" id="PF00293">
    <property type="entry name" value="NUDIX"/>
    <property type="match status" value="1"/>
</dbReference>
<evidence type="ECO:0000256" key="4">
    <source>
        <dbReference type="ARBA" id="ARBA00012381"/>
    </source>
</evidence>
<protein>
    <recommendedName>
        <fullName evidence="4">NAD(+) diphosphatase</fullName>
        <ecNumber evidence="4">3.6.1.22</ecNumber>
    </recommendedName>
</protein>
<dbReference type="AlphaFoldDB" id="A0A1X7RNW2"/>
<gene>
    <name evidence="11" type="ORF">ZT3D7_G4305</name>
</gene>
<dbReference type="EC" id="3.6.1.22" evidence="4"/>
<dbReference type="GO" id="GO:0006742">
    <property type="term" value="P:NADP+ catabolic process"/>
    <property type="evidence" value="ECO:0007669"/>
    <property type="project" value="TreeGrafter"/>
</dbReference>
<keyword evidence="8" id="KW-0520">NAD</keyword>
<evidence type="ECO:0000256" key="9">
    <source>
        <dbReference type="ARBA" id="ARBA00023679"/>
    </source>
</evidence>
<dbReference type="Proteomes" id="UP000215127">
    <property type="component" value="Chromosome 3"/>
</dbReference>
<dbReference type="CDD" id="cd03429">
    <property type="entry name" value="NUDIX_NADH_pyrophosphatase_Nudt13"/>
    <property type="match status" value="1"/>
</dbReference>
<dbReference type="PROSITE" id="PS51462">
    <property type="entry name" value="NUDIX"/>
    <property type="match status" value="1"/>
</dbReference>
<dbReference type="GO" id="GO:0046872">
    <property type="term" value="F:metal ion binding"/>
    <property type="evidence" value="ECO:0007669"/>
    <property type="project" value="UniProtKB-KW"/>
</dbReference>
<keyword evidence="6" id="KW-0378">Hydrolase</keyword>
<dbReference type="InterPro" id="IPR015797">
    <property type="entry name" value="NUDIX_hydrolase-like_dom_sf"/>
</dbReference>
<evidence type="ECO:0000256" key="1">
    <source>
        <dbReference type="ARBA" id="ARBA00001946"/>
    </source>
</evidence>
<dbReference type="GO" id="GO:0019677">
    <property type="term" value="P:NAD+ catabolic process"/>
    <property type="evidence" value="ECO:0007669"/>
    <property type="project" value="TreeGrafter"/>
</dbReference>
<evidence type="ECO:0000256" key="3">
    <source>
        <dbReference type="ARBA" id="ARBA00009595"/>
    </source>
</evidence>
<dbReference type="Gene3D" id="3.90.79.10">
    <property type="entry name" value="Nucleoside Triphosphate Pyrophosphohydrolase"/>
    <property type="match status" value="1"/>
</dbReference>
<name>A0A1X7RNW2_ZYMT9</name>
<dbReference type="GO" id="GO:0035529">
    <property type="term" value="F:NADH pyrophosphatase activity"/>
    <property type="evidence" value="ECO:0007669"/>
    <property type="project" value="TreeGrafter"/>
</dbReference>
<comment type="cofactor">
    <cofactor evidence="2">
        <name>Zn(2+)</name>
        <dbReference type="ChEBI" id="CHEBI:29105"/>
    </cofactor>
</comment>
<sequence>MPPSTLTEIFGDGNNAYFSNGSLDRLAFLRVQNDLMDKASTHASARYLTFQELDALRHEDGRFAYLPYDDVQEFIRRPYQKDEKTQIQTFDPAEHHPSLIFLGLDLEGSSSKDAAQLGAYSGIPYFALDVTSSHYDKLRARQAEKGKTHVPTRIDLKLPQDESAVLSHARSLLDWHTRNRFCSACGGRTLSTHGGAKVVCPPTDAGVPRNNACPTRVGLHNQAFPRTDPTVIIAPLSADAKRVLLGRGKRWPDNYFSCLSGFVEPGESLEIATRREAFEEAGVRIDRVQLHSSQPWPYPSTLLIGAMGQCVAGGEEITYPESELEEAKWFELAEIEHALNNGANAMWEPPIKGYVGPRLPPSQLMAHQVSYPPTNSYACLAVLLSYLHAYVPTYFITPI</sequence>
<dbReference type="EMBL" id="LT853694">
    <property type="protein sequence ID" value="SMQ49154.1"/>
    <property type="molecule type" value="Genomic_DNA"/>
</dbReference>
<feature type="domain" description="Nudix hydrolase" evidence="10">
    <location>
        <begin position="225"/>
        <end position="352"/>
    </location>
</feature>
<dbReference type="SUPFAM" id="SSF55811">
    <property type="entry name" value="Nudix"/>
    <property type="match status" value="1"/>
</dbReference>
<keyword evidence="7" id="KW-0460">Magnesium</keyword>
<evidence type="ECO:0000313" key="12">
    <source>
        <dbReference type="Proteomes" id="UP000215127"/>
    </source>
</evidence>
<evidence type="ECO:0000256" key="2">
    <source>
        <dbReference type="ARBA" id="ARBA00001947"/>
    </source>
</evidence>
<keyword evidence="12" id="KW-1185">Reference proteome</keyword>
<dbReference type="GO" id="GO:0005777">
    <property type="term" value="C:peroxisome"/>
    <property type="evidence" value="ECO:0007669"/>
    <property type="project" value="TreeGrafter"/>
</dbReference>
<evidence type="ECO:0000256" key="5">
    <source>
        <dbReference type="ARBA" id="ARBA00022723"/>
    </source>
</evidence>
<dbReference type="InterPro" id="IPR049734">
    <property type="entry name" value="NudC-like_C"/>
</dbReference>
<dbReference type="InterPro" id="IPR000086">
    <property type="entry name" value="NUDIX_hydrolase_dom"/>
</dbReference>
<evidence type="ECO:0000259" key="10">
    <source>
        <dbReference type="PROSITE" id="PS51462"/>
    </source>
</evidence>
<evidence type="ECO:0000313" key="11">
    <source>
        <dbReference type="EMBL" id="SMQ49154.1"/>
    </source>
</evidence>
<comment type="similarity">
    <text evidence="3">Belongs to the Nudix hydrolase family. NudC subfamily.</text>
</comment>
<comment type="catalytic activity">
    <reaction evidence="9">
        <text>a 5'-end NAD(+)-phospho-ribonucleoside in mRNA + H2O = a 5'-end phospho-adenosine-phospho-ribonucleoside in mRNA + beta-nicotinamide D-ribonucleotide + 2 H(+)</text>
        <dbReference type="Rhea" id="RHEA:60876"/>
        <dbReference type="Rhea" id="RHEA-COMP:15698"/>
        <dbReference type="Rhea" id="RHEA-COMP:15719"/>
        <dbReference type="ChEBI" id="CHEBI:14649"/>
        <dbReference type="ChEBI" id="CHEBI:15377"/>
        <dbReference type="ChEBI" id="CHEBI:15378"/>
        <dbReference type="ChEBI" id="CHEBI:144029"/>
        <dbReference type="ChEBI" id="CHEBI:144051"/>
    </reaction>
    <physiologicalReaction direction="left-to-right" evidence="9">
        <dbReference type="Rhea" id="RHEA:60877"/>
    </physiologicalReaction>
</comment>
<evidence type="ECO:0000256" key="7">
    <source>
        <dbReference type="ARBA" id="ARBA00022842"/>
    </source>
</evidence>
<dbReference type="PANTHER" id="PTHR42904:SF6">
    <property type="entry name" value="NAD-CAPPED RNA HYDROLASE NUDT12"/>
    <property type="match status" value="1"/>
</dbReference>
<keyword evidence="5" id="KW-0479">Metal-binding</keyword>
<proteinExistence type="inferred from homology"/>
<evidence type="ECO:0000256" key="8">
    <source>
        <dbReference type="ARBA" id="ARBA00023027"/>
    </source>
</evidence>
<dbReference type="Gene3D" id="3.90.79.20">
    <property type="match status" value="1"/>
</dbReference>
<organism evidence="11 12">
    <name type="scientific">Zymoseptoria tritici (strain ST99CH_3D7)</name>
    <dbReference type="NCBI Taxonomy" id="1276538"/>
    <lineage>
        <taxon>Eukaryota</taxon>
        <taxon>Fungi</taxon>
        <taxon>Dikarya</taxon>
        <taxon>Ascomycota</taxon>
        <taxon>Pezizomycotina</taxon>
        <taxon>Dothideomycetes</taxon>
        <taxon>Dothideomycetidae</taxon>
        <taxon>Mycosphaerellales</taxon>
        <taxon>Mycosphaerellaceae</taxon>
        <taxon>Zymoseptoria</taxon>
    </lineage>
</organism>
<dbReference type="STRING" id="1276538.A0A1X7RNW2"/>
<dbReference type="InterPro" id="IPR050241">
    <property type="entry name" value="NAD-cap_RNA_hydrolase_NudC"/>
</dbReference>
<comment type="cofactor">
    <cofactor evidence="1">
        <name>Mg(2+)</name>
        <dbReference type="ChEBI" id="CHEBI:18420"/>
    </cofactor>
</comment>
<reference evidence="11 12" key="1">
    <citation type="submission" date="2016-06" db="EMBL/GenBank/DDBJ databases">
        <authorList>
            <person name="Kjaerup R.B."/>
            <person name="Dalgaard T.S."/>
            <person name="Juul-Madsen H.R."/>
        </authorList>
    </citation>
    <scope>NUCLEOTIDE SEQUENCE [LARGE SCALE GENOMIC DNA]</scope>
</reference>
<dbReference type="GO" id="GO:0005829">
    <property type="term" value="C:cytosol"/>
    <property type="evidence" value="ECO:0007669"/>
    <property type="project" value="TreeGrafter"/>
</dbReference>
<dbReference type="PANTHER" id="PTHR42904">
    <property type="entry name" value="NUDIX HYDROLASE, NUDC SUBFAMILY"/>
    <property type="match status" value="1"/>
</dbReference>
<accession>A0A1X7RNW2</accession>
<evidence type="ECO:0000256" key="6">
    <source>
        <dbReference type="ARBA" id="ARBA00022801"/>
    </source>
</evidence>